<feature type="compositionally biased region" description="Polar residues" evidence="1">
    <location>
        <begin position="17"/>
        <end position="29"/>
    </location>
</feature>
<protein>
    <submittedName>
        <fullName evidence="2">Uncharacterized protein</fullName>
    </submittedName>
</protein>
<gene>
    <name evidence="2" type="ORF">WMSIL1_LOCUS13625</name>
</gene>
<sequence length="397" mass="43224">LSFSSGVLRFKRPSDFAPQNLTSALTPQTSSKSSSVLSLNLENSSNNHQNLTKSHPDLPESINEEKDEEDSPLGSGEINRAMSELEDVNPGTWSGRLPPTLPGLLSSSTGHFYCTTAKQRSSFDPHLQADKVANPMHNNDGDDKSIKSECLPVKSFDRSAKRLGIPSILYSSDSNLLPPDTWSNSLPNRSFREFPKSSIVEPPSSLAQLRARADGREESSTEGIYGPLGFIKLPYEHPRLHNDHHNVKSPHSVIGCVNLRHSADAASSEGEVCHLRDELELARQKVTTLTSQLESNACLVSNFEQSLASMAQRLQSLTVSAAEKDSELRELRRIIDAMAQERSTSSSVLHDQNSAKPPFSPSSLNNLTSSNATTPVANITDNGEVEEETSNSLPPGT</sequence>
<dbReference type="GO" id="GO:0022008">
    <property type="term" value="P:neurogenesis"/>
    <property type="evidence" value="ECO:0007669"/>
    <property type="project" value="InterPro"/>
</dbReference>
<dbReference type="EMBL" id="CABIJS010000697">
    <property type="protein sequence ID" value="VUZ55933.1"/>
    <property type="molecule type" value="Genomic_DNA"/>
</dbReference>
<evidence type="ECO:0000256" key="1">
    <source>
        <dbReference type="SAM" id="MobiDB-lite"/>
    </source>
</evidence>
<dbReference type="AlphaFoldDB" id="A0A564ZA64"/>
<dbReference type="PANTHER" id="PTHR12784">
    <property type="entry name" value="STEERIN"/>
    <property type="match status" value="1"/>
</dbReference>
<keyword evidence="3" id="KW-1185">Reference proteome</keyword>
<organism evidence="2 3">
    <name type="scientific">Hymenolepis diminuta</name>
    <name type="common">Rat tapeworm</name>
    <dbReference type="NCBI Taxonomy" id="6216"/>
    <lineage>
        <taxon>Eukaryota</taxon>
        <taxon>Metazoa</taxon>
        <taxon>Spiralia</taxon>
        <taxon>Lophotrochozoa</taxon>
        <taxon>Platyhelminthes</taxon>
        <taxon>Cestoda</taxon>
        <taxon>Eucestoda</taxon>
        <taxon>Cyclophyllidea</taxon>
        <taxon>Hymenolepididae</taxon>
        <taxon>Hymenolepis</taxon>
    </lineage>
</organism>
<feature type="compositionally biased region" description="Low complexity" evidence="1">
    <location>
        <begin position="30"/>
        <end position="51"/>
    </location>
</feature>
<dbReference type="InterPro" id="IPR039041">
    <property type="entry name" value="Nav/unc-53"/>
</dbReference>
<feature type="compositionally biased region" description="Low complexity" evidence="1">
    <location>
        <begin position="361"/>
        <end position="375"/>
    </location>
</feature>
<feature type="region of interest" description="Disordered" evidence="1">
    <location>
        <begin position="342"/>
        <end position="397"/>
    </location>
</feature>
<dbReference type="Proteomes" id="UP000321570">
    <property type="component" value="Unassembled WGS sequence"/>
</dbReference>
<feature type="non-terminal residue" evidence="2">
    <location>
        <position position="1"/>
    </location>
</feature>
<reference evidence="2 3" key="1">
    <citation type="submission" date="2019-07" db="EMBL/GenBank/DDBJ databases">
        <authorList>
            <person name="Jastrzebski P J."/>
            <person name="Paukszto L."/>
            <person name="Jastrzebski P J."/>
        </authorList>
    </citation>
    <scope>NUCLEOTIDE SEQUENCE [LARGE SCALE GENOMIC DNA]</scope>
    <source>
        <strain evidence="2 3">WMS-il1</strain>
    </source>
</reference>
<proteinExistence type="predicted"/>
<name>A0A564ZA64_HYMDI</name>
<dbReference type="PANTHER" id="PTHR12784:SF28">
    <property type="entry name" value="PROTEIN SICKIE"/>
    <property type="match status" value="1"/>
</dbReference>
<feature type="region of interest" description="Disordered" evidence="1">
    <location>
        <begin position="14"/>
        <end position="76"/>
    </location>
</feature>
<accession>A0A564ZA64</accession>
<evidence type="ECO:0000313" key="2">
    <source>
        <dbReference type="EMBL" id="VUZ55933.1"/>
    </source>
</evidence>
<feature type="non-terminal residue" evidence="2">
    <location>
        <position position="397"/>
    </location>
</feature>
<feature type="compositionally biased region" description="Polar residues" evidence="1">
    <location>
        <begin position="342"/>
        <end position="355"/>
    </location>
</feature>
<evidence type="ECO:0000313" key="3">
    <source>
        <dbReference type="Proteomes" id="UP000321570"/>
    </source>
</evidence>